<keyword evidence="2" id="KW-1185">Reference proteome</keyword>
<gene>
    <name evidence="1" type="ORF">OED52_04715</name>
</gene>
<evidence type="ECO:0000313" key="2">
    <source>
        <dbReference type="Proteomes" id="UP001156484"/>
    </source>
</evidence>
<dbReference type="Proteomes" id="UP001156484">
    <property type="component" value="Chromosome"/>
</dbReference>
<accession>A0ACD4DIK2</accession>
<dbReference type="EMBL" id="CP107551">
    <property type="protein sequence ID" value="UYP19866.1"/>
    <property type="molecule type" value="Genomic_DNA"/>
</dbReference>
<organism evidence="1 2">
    <name type="scientific">Rhodococcus sacchari</name>
    <dbReference type="NCBI Taxonomy" id="2962047"/>
    <lineage>
        <taxon>Bacteria</taxon>
        <taxon>Bacillati</taxon>
        <taxon>Actinomycetota</taxon>
        <taxon>Actinomycetes</taxon>
        <taxon>Mycobacteriales</taxon>
        <taxon>Nocardiaceae</taxon>
        <taxon>Rhodococcus</taxon>
    </lineage>
</organism>
<reference evidence="1" key="1">
    <citation type="submission" date="2022-10" db="EMBL/GenBank/DDBJ databases">
        <title>Rhodococcus ferula Z13 complete genome.</title>
        <authorList>
            <person name="Long X."/>
            <person name="Zang M."/>
        </authorList>
    </citation>
    <scope>NUCLEOTIDE SEQUENCE</scope>
    <source>
        <strain evidence="1">Z13</strain>
    </source>
</reference>
<evidence type="ECO:0000313" key="1">
    <source>
        <dbReference type="EMBL" id="UYP19866.1"/>
    </source>
</evidence>
<name>A0ACD4DIK2_9NOCA</name>
<protein>
    <submittedName>
        <fullName evidence="1">Tyrosine-protein phosphatase</fullName>
    </submittedName>
</protein>
<sequence length="276" mass="30412">MSESVVPPPSPTALSVDILNFRDLGGYATRYGAVVRSGAVFRSTDLGRIRDEAVQALGQLGLGTVADLRTASEREALPDRVPPGVKELPLDVFADRGVGDLAAQLGSLAAHMQDLLTDASFAKRVLGDGRGAEYLRRSYHDLVTLPSAHTSYRTLMRTLIDDDRPLLFHCTTGKDRTGWAAAIVLFTLGADEDTVFEDYLRTNDMLLPALEPLFEPIVKQGVDRADLEAVLGVRREYLQTALDTMRDVYGSFDRYLSEVLLVTDAERESLRERLLD</sequence>
<proteinExistence type="predicted"/>